<accession>A0ABU9BDU7</accession>
<dbReference type="InterPro" id="IPR004443">
    <property type="entry name" value="YjeF_N_dom"/>
</dbReference>
<dbReference type="Gene3D" id="3.40.50.10260">
    <property type="entry name" value="YjeF N-terminal domain"/>
    <property type="match status" value="1"/>
</dbReference>
<comment type="similarity">
    <text evidence="1">In the N-terminal section; belongs to the NnrE/AIBP family.</text>
</comment>
<dbReference type="PROSITE" id="PS51385">
    <property type="entry name" value="YJEF_N"/>
    <property type="match status" value="1"/>
</dbReference>
<reference evidence="16 17" key="1">
    <citation type="submission" date="2024-04" db="EMBL/GenBank/DDBJ databases">
        <title>Novel species of the genus Ideonella isolated from streams.</title>
        <authorList>
            <person name="Lu H."/>
        </authorList>
    </citation>
    <scope>NUCLEOTIDE SEQUENCE [LARGE SCALE GENOMIC DNA]</scope>
    <source>
        <strain evidence="16 17">BYS139W</strain>
    </source>
</reference>
<dbReference type="PROSITE" id="PS51383">
    <property type="entry name" value="YJEF_C_3"/>
    <property type="match status" value="1"/>
</dbReference>
<feature type="binding site" evidence="11">
    <location>
        <begin position="526"/>
        <end position="530"/>
    </location>
    <ligand>
        <name>AMP</name>
        <dbReference type="ChEBI" id="CHEBI:456215"/>
    </ligand>
</feature>
<sequence>MPIEPACTPPRRVDARERPGTPHDAWPLYDRAATRTIEQAALASRPAHQLMARAGLAVARLALSLAEPGCTFWVVAGPGNNGGDGLVAATWLHRWGQPVRVSLCVRRGRLPEDAAWALRRAEEAGVPITELEPRLTSARIAAACPALPQGAWIIDALLGLGLGQGLGRTPAPRDDSCTDTLTALIHHLQHLRRTRDCQVLAVDLPSGLDADTGRPGYREGSTPEQAPLAVVADHTLSLLTLKPGLCTGEGPHHAGQLWWHGLGVVPAPDRTDRDDPTAAPETGDTCRRPAARSRPTAPAAGADTAPPAAGSASPMDCAPLPRAWRIPAPRWSPRQAHRHKGSYGDVLVLGGAEGMGGAALLAADAALQAGGGRVWIGRPEGHGDGCTTDHRPVDPPPLPQPLPPELMQTSMHQLCSAERLARSTVVCGCGGGTALHRWLAEVLRHAHRLVLDADALNAVAADEALRHLLHARAQRSTGPTRWPTLLTPHPLEAARLLGTDTATVQADRVASACQLARSCSAVVLLKGSGTVVATPDGTAWINPRGSARLATPGSGDVLAGWIGGTWSACGDAAAAQLWAAPPDTDEKRPGSTGPQPGHARHPAEDPTLAVAAACAWLHGRAGESPPLGMPLRAGELARAMAALSGQQLPSAGPLD</sequence>
<dbReference type="SUPFAM" id="SSF53613">
    <property type="entry name" value="Ribokinase-like"/>
    <property type="match status" value="1"/>
</dbReference>
<dbReference type="HAMAP" id="MF_01966">
    <property type="entry name" value="NADHX_epimerase"/>
    <property type="match status" value="1"/>
</dbReference>
<gene>
    <name evidence="11" type="primary">nnrD</name>
    <name evidence="12" type="synonym">nnrE</name>
    <name evidence="16" type="ORF">AACH11_15150</name>
</gene>
<evidence type="ECO:0000313" key="17">
    <source>
        <dbReference type="Proteomes" id="UP001368500"/>
    </source>
</evidence>
<dbReference type="InterPro" id="IPR029056">
    <property type="entry name" value="Ribokinase-like"/>
</dbReference>
<comment type="subunit">
    <text evidence="11">Homotetramer.</text>
</comment>
<dbReference type="PANTHER" id="PTHR12592:SF0">
    <property type="entry name" value="ATP-DEPENDENT (S)-NAD(P)H-HYDRATE DEHYDRATASE"/>
    <property type="match status" value="1"/>
</dbReference>
<dbReference type="InterPro" id="IPR036652">
    <property type="entry name" value="YjeF_N_dom_sf"/>
</dbReference>
<evidence type="ECO:0000256" key="10">
    <source>
        <dbReference type="ARBA" id="ARBA00049209"/>
    </source>
</evidence>
<feature type="region of interest" description="Disordered" evidence="13">
    <location>
        <begin position="581"/>
        <end position="603"/>
    </location>
</feature>
<comment type="cofactor">
    <cofactor evidence="12">
        <name>K(+)</name>
        <dbReference type="ChEBI" id="CHEBI:29103"/>
    </cofactor>
    <text evidence="12">Binds 1 potassium ion per subunit.</text>
</comment>
<name>A0ABU9BDU7_9BURK</name>
<evidence type="ECO:0000256" key="8">
    <source>
        <dbReference type="ARBA" id="ARBA00025153"/>
    </source>
</evidence>
<evidence type="ECO:0000256" key="9">
    <source>
        <dbReference type="ARBA" id="ARBA00048238"/>
    </source>
</evidence>
<keyword evidence="5 11" id="KW-0521">NADP</keyword>
<comment type="similarity">
    <text evidence="12">Belongs to the NnrE/AIBP family.</text>
</comment>
<dbReference type="Pfam" id="PF01256">
    <property type="entry name" value="Carb_kinase"/>
    <property type="match status" value="1"/>
</dbReference>
<comment type="catalytic activity">
    <reaction evidence="9 11">
        <text>(6S)-NADHX + ADP = AMP + phosphate + NADH + H(+)</text>
        <dbReference type="Rhea" id="RHEA:32223"/>
        <dbReference type="ChEBI" id="CHEBI:15378"/>
        <dbReference type="ChEBI" id="CHEBI:43474"/>
        <dbReference type="ChEBI" id="CHEBI:57945"/>
        <dbReference type="ChEBI" id="CHEBI:64074"/>
        <dbReference type="ChEBI" id="CHEBI:456215"/>
        <dbReference type="ChEBI" id="CHEBI:456216"/>
        <dbReference type="EC" id="4.2.1.136"/>
    </reaction>
</comment>
<comment type="similarity">
    <text evidence="2">In the C-terminal section; belongs to the NnrD/CARKD family.</text>
</comment>
<evidence type="ECO:0000259" key="14">
    <source>
        <dbReference type="PROSITE" id="PS51383"/>
    </source>
</evidence>
<feature type="binding site" evidence="11">
    <location>
        <position position="358"/>
    </location>
    <ligand>
        <name>(6S)-NADPHX</name>
        <dbReference type="ChEBI" id="CHEBI:64076"/>
    </ligand>
</feature>
<keyword evidence="3 11" id="KW-0547">Nucleotide-binding</keyword>
<feature type="domain" description="YjeF C-terminal" evidence="14">
    <location>
        <begin position="323"/>
        <end position="647"/>
    </location>
</feature>
<evidence type="ECO:0000256" key="4">
    <source>
        <dbReference type="ARBA" id="ARBA00022840"/>
    </source>
</evidence>
<comment type="function">
    <text evidence="8">Bifunctional enzyme that catalyzes the epimerization of the S- and R-forms of NAD(P)HX and the dehydration of the S-form of NAD(P)HX at the expense of ADP, which is converted to AMP. This allows the repair of both epimers of NAD(P)HX, a damaged form of NAD(P)H that is a result of enzymatic or heat-dependent hydration.</text>
</comment>
<dbReference type="NCBIfam" id="TIGR00196">
    <property type="entry name" value="yjeF_cterm"/>
    <property type="match status" value="1"/>
</dbReference>
<evidence type="ECO:0000313" key="16">
    <source>
        <dbReference type="EMBL" id="MEK8027299.1"/>
    </source>
</evidence>
<dbReference type="RefSeq" id="WP_341375073.1">
    <property type="nucleotide sequence ID" value="NZ_JBBUTF010000013.1"/>
</dbReference>
<comment type="caution">
    <text evidence="16">The sequence shown here is derived from an EMBL/GenBank/DDBJ whole genome shotgun (WGS) entry which is preliminary data.</text>
</comment>
<organism evidence="16 17">
    <name type="scientific">Pseudaquabacterium rugosum</name>
    <dbReference type="NCBI Taxonomy" id="2984194"/>
    <lineage>
        <taxon>Bacteria</taxon>
        <taxon>Pseudomonadati</taxon>
        <taxon>Pseudomonadota</taxon>
        <taxon>Betaproteobacteria</taxon>
        <taxon>Burkholderiales</taxon>
        <taxon>Sphaerotilaceae</taxon>
        <taxon>Pseudaquabacterium</taxon>
    </lineage>
</organism>
<comment type="cofactor">
    <cofactor evidence="11">
        <name>Mg(2+)</name>
        <dbReference type="ChEBI" id="CHEBI:18420"/>
    </cofactor>
</comment>
<comment type="catalytic activity">
    <reaction evidence="12">
        <text>(6R)-NADPHX = (6S)-NADPHX</text>
        <dbReference type="Rhea" id="RHEA:32227"/>
        <dbReference type="ChEBI" id="CHEBI:64076"/>
        <dbReference type="ChEBI" id="CHEBI:64077"/>
        <dbReference type="EC" id="5.1.99.6"/>
    </reaction>
</comment>
<feature type="binding site" evidence="11">
    <location>
        <position position="430"/>
    </location>
    <ligand>
        <name>(6S)-NADPHX</name>
        <dbReference type="ChEBI" id="CHEBI:64076"/>
    </ligand>
</feature>
<dbReference type="InterPro" id="IPR000631">
    <property type="entry name" value="CARKD"/>
</dbReference>
<feature type="binding site" evidence="12">
    <location>
        <begin position="80"/>
        <end position="84"/>
    </location>
    <ligand>
        <name>(6S)-NADPHX</name>
        <dbReference type="ChEBI" id="CHEBI:64076"/>
    </ligand>
</feature>
<dbReference type="Proteomes" id="UP001368500">
    <property type="component" value="Unassembled WGS sequence"/>
</dbReference>
<dbReference type="Gene3D" id="3.40.1190.20">
    <property type="match status" value="1"/>
</dbReference>
<keyword evidence="4 11" id="KW-0067">ATP-binding</keyword>
<feature type="domain" description="YjeF N-terminal" evidence="15">
    <location>
        <begin position="34"/>
        <end position="270"/>
    </location>
</feature>
<keyword evidence="12" id="KW-0479">Metal-binding</keyword>
<comment type="function">
    <text evidence="12">Catalyzes the epimerization of the S- and R-forms of NAD(P)HX, a damaged form of NAD(P)H that is a result of enzymatic or heat-dependent hydration. This is a prerequisite for the S-specific NAD(P)H-hydrate dehydratase to allow the repair of both epimers of NAD(P)HX.</text>
</comment>
<feature type="binding site" evidence="11">
    <location>
        <position position="556"/>
    </location>
    <ligand>
        <name>(6S)-NADPHX</name>
        <dbReference type="ChEBI" id="CHEBI:64076"/>
    </ligand>
</feature>
<evidence type="ECO:0000256" key="5">
    <source>
        <dbReference type="ARBA" id="ARBA00022857"/>
    </source>
</evidence>
<dbReference type="SUPFAM" id="SSF64153">
    <property type="entry name" value="YjeF N-terminal domain-like"/>
    <property type="match status" value="1"/>
</dbReference>
<dbReference type="Pfam" id="PF03853">
    <property type="entry name" value="YjeF_N"/>
    <property type="match status" value="1"/>
</dbReference>
<evidence type="ECO:0000256" key="11">
    <source>
        <dbReference type="HAMAP-Rule" id="MF_01965"/>
    </source>
</evidence>
<feature type="compositionally biased region" description="Low complexity" evidence="13">
    <location>
        <begin position="292"/>
        <end position="314"/>
    </location>
</feature>
<comment type="function">
    <text evidence="11">Catalyzes the dehydration of the S-form of NAD(P)HX at the expense of ADP, which is converted to AMP. Together with NAD(P)HX epimerase, which catalyzes the epimerization of the S- and R-forms, the enzyme allows the repair of both epimers of NAD(P)HX, a damaged form of NAD(P)H that is a result of enzymatic or heat-dependent hydration.</text>
</comment>
<feature type="region of interest" description="Disordered" evidence="13">
    <location>
        <begin position="268"/>
        <end position="316"/>
    </location>
</feature>
<keyword evidence="12" id="KW-0630">Potassium</keyword>
<feature type="binding site" evidence="12">
    <location>
        <position position="203"/>
    </location>
    <ligand>
        <name>(6S)-NADPHX</name>
        <dbReference type="ChEBI" id="CHEBI:64076"/>
    </ligand>
</feature>
<feature type="binding site" evidence="12">
    <location>
        <position position="81"/>
    </location>
    <ligand>
        <name>K(+)</name>
        <dbReference type="ChEBI" id="CHEBI:29103"/>
    </ligand>
</feature>
<evidence type="ECO:0000256" key="7">
    <source>
        <dbReference type="ARBA" id="ARBA00023239"/>
    </source>
</evidence>
<proteinExistence type="inferred from homology"/>
<feature type="region of interest" description="Disordered" evidence="13">
    <location>
        <begin position="1"/>
        <end position="24"/>
    </location>
</feature>
<keyword evidence="6 11" id="KW-0520">NAD</keyword>
<comment type="catalytic activity">
    <reaction evidence="12">
        <text>(6R)-NADHX = (6S)-NADHX</text>
        <dbReference type="Rhea" id="RHEA:32215"/>
        <dbReference type="ChEBI" id="CHEBI:64074"/>
        <dbReference type="ChEBI" id="CHEBI:64075"/>
        <dbReference type="EC" id="5.1.99.6"/>
    </reaction>
</comment>
<dbReference type="HAMAP" id="MF_01965">
    <property type="entry name" value="NADHX_dehydratase"/>
    <property type="match status" value="1"/>
</dbReference>
<dbReference type="PANTHER" id="PTHR12592">
    <property type="entry name" value="ATP-DEPENDENT (S)-NAD(P)H-HYDRATE DEHYDRATASE FAMILY MEMBER"/>
    <property type="match status" value="1"/>
</dbReference>
<keyword evidence="12" id="KW-0413">Isomerase</keyword>
<evidence type="ECO:0000256" key="12">
    <source>
        <dbReference type="HAMAP-Rule" id="MF_01966"/>
    </source>
</evidence>
<evidence type="ECO:0000256" key="2">
    <source>
        <dbReference type="ARBA" id="ARBA00009524"/>
    </source>
</evidence>
<evidence type="ECO:0000256" key="1">
    <source>
        <dbReference type="ARBA" id="ARBA00006001"/>
    </source>
</evidence>
<protein>
    <recommendedName>
        <fullName evidence="11 12">Multifunctional fusion protein</fullName>
    </recommendedName>
    <domain>
        <recommendedName>
            <fullName evidence="11">ADP-dependent (S)-NAD(P)H-hydrate dehydratase</fullName>
            <ecNumber evidence="11">4.2.1.136</ecNumber>
        </recommendedName>
        <alternativeName>
            <fullName evidence="11">ADP-dependent NAD(P)HX dehydratase</fullName>
        </alternativeName>
    </domain>
    <domain>
        <recommendedName>
            <fullName evidence="12">NAD(P)H-hydrate epimerase</fullName>
            <ecNumber evidence="12">5.1.99.6</ecNumber>
        </recommendedName>
        <alternativeName>
            <fullName evidence="12">NAD(P)HX epimerase</fullName>
        </alternativeName>
    </domain>
</protein>
<keyword evidence="7 11" id="KW-0456">Lyase</keyword>
<evidence type="ECO:0000256" key="6">
    <source>
        <dbReference type="ARBA" id="ARBA00023027"/>
    </source>
</evidence>
<keyword evidence="17" id="KW-1185">Reference proteome</keyword>
<feature type="compositionally biased region" description="Basic and acidic residues" evidence="13">
    <location>
        <begin position="11"/>
        <end position="21"/>
    </location>
</feature>
<feature type="binding site" evidence="11">
    <location>
        <position position="489"/>
    </location>
    <ligand>
        <name>(6S)-NADPHX</name>
        <dbReference type="ChEBI" id="CHEBI:64076"/>
    </ligand>
</feature>
<feature type="binding site" evidence="11">
    <location>
        <position position="555"/>
    </location>
    <ligand>
        <name>AMP</name>
        <dbReference type="ChEBI" id="CHEBI:456215"/>
    </ligand>
</feature>
<dbReference type="EMBL" id="JBBUTF010000013">
    <property type="protein sequence ID" value="MEK8027299.1"/>
    <property type="molecule type" value="Genomic_DNA"/>
</dbReference>
<evidence type="ECO:0000256" key="13">
    <source>
        <dbReference type="SAM" id="MobiDB-lite"/>
    </source>
</evidence>
<feature type="binding site" evidence="12">
    <location>
        <position position="155"/>
    </location>
    <ligand>
        <name>K(+)</name>
        <dbReference type="ChEBI" id="CHEBI:29103"/>
    </ligand>
</feature>
<dbReference type="CDD" id="cd01171">
    <property type="entry name" value="YXKO-related"/>
    <property type="match status" value="1"/>
</dbReference>
<comment type="similarity">
    <text evidence="11">Belongs to the NnrD/CARKD family.</text>
</comment>
<comment type="catalytic activity">
    <reaction evidence="10 11">
        <text>(6S)-NADPHX + ADP = AMP + phosphate + NADPH + H(+)</text>
        <dbReference type="Rhea" id="RHEA:32235"/>
        <dbReference type="ChEBI" id="CHEBI:15378"/>
        <dbReference type="ChEBI" id="CHEBI:43474"/>
        <dbReference type="ChEBI" id="CHEBI:57783"/>
        <dbReference type="ChEBI" id="CHEBI:64076"/>
        <dbReference type="ChEBI" id="CHEBI:456215"/>
        <dbReference type="ChEBI" id="CHEBI:456216"/>
        <dbReference type="EC" id="4.2.1.136"/>
    </reaction>
</comment>
<comment type="caution">
    <text evidence="12">Lacks conserved residue(s) required for the propagation of feature annotation.</text>
</comment>
<dbReference type="EC" id="5.1.99.6" evidence="12"/>
<dbReference type="EC" id="4.2.1.136" evidence="11"/>
<evidence type="ECO:0000256" key="3">
    <source>
        <dbReference type="ARBA" id="ARBA00022741"/>
    </source>
</evidence>
<feature type="binding site" evidence="12">
    <location>
        <position position="206"/>
    </location>
    <ligand>
        <name>K(+)</name>
        <dbReference type="ChEBI" id="CHEBI:29103"/>
    </ligand>
</feature>
<evidence type="ECO:0000259" key="15">
    <source>
        <dbReference type="PROSITE" id="PS51385"/>
    </source>
</evidence>